<dbReference type="AlphaFoldDB" id="X1DK61"/>
<feature type="non-terminal residue" evidence="3">
    <location>
        <position position="158"/>
    </location>
</feature>
<sequence>MEIHGARSLKGELKIPGDKSISHRSVIISSLINNNVVIENFLFCQDCIKTIDVLNKLGIKIEKIGGNLIVYGKGIKNFSEPDQILDVGNSGTTIRIMSGVLSAANFMSVLSGDSSINNRPMKRIIEPLLEMGAKINGRENNSKAPIVVFGNPNMKGKK</sequence>
<reference evidence="3" key="1">
    <citation type="journal article" date="2014" name="Front. Microbiol.">
        <title>High frequency of phylogenetically diverse reductive dehalogenase-homologous genes in deep subseafloor sedimentary metagenomes.</title>
        <authorList>
            <person name="Kawai M."/>
            <person name="Futagami T."/>
            <person name="Toyoda A."/>
            <person name="Takaki Y."/>
            <person name="Nishi S."/>
            <person name="Hori S."/>
            <person name="Arai W."/>
            <person name="Tsubouchi T."/>
            <person name="Morono Y."/>
            <person name="Uchiyama I."/>
            <person name="Ito T."/>
            <person name="Fujiyama A."/>
            <person name="Inagaki F."/>
            <person name="Takami H."/>
        </authorList>
    </citation>
    <scope>NUCLEOTIDE SEQUENCE</scope>
    <source>
        <strain evidence="3">Expedition CK06-06</strain>
    </source>
</reference>
<evidence type="ECO:0000256" key="1">
    <source>
        <dbReference type="ARBA" id="ARBA00022679"/>
    </source>
</evidence>
<protein>
    <recommendedName>
        <fullName evidence="2">Enolpyruvate transferase domain-containing protein</fullName>
    </recommendedName>
</protein>
<name>X1DK61_9ZZZZ</name>
<dbReference type="InterPro" id="IPR013792">
    <property type="entry name" value="RNA3'P_cycl/enolpyr_Trfase_a/b"/>
</dbReference>
<evidence type="ECO:0000259" key="2">
    <source>
        <dbReference type="Pfam" id="PF00275"/>
    </source>
</evidence>
<dbReference type="PROSITE" id="PS00104">
    <property type="entry name" value="EPSP_SYNTHASE_1"/>
    <property type="match status" value="1"/>
</dbReference>
<dbReference type="PANTHER" id="PTHR21090:SF5">
    <property type="entry name" value="PENTAFUNCTIONAL AROM POLYPEPTIDE"/>
    <property type="match status" value="1"/>
</dbReference>
<comment type="caution">
    <text evidence="3">The sequence shown here is derived from an EMBL/GenBank/DDBJ whole genome shotgun (WGS) entry which is preliminary data.</text>
</comment>
<dbReference type="PANTHER" id="PTHR21090">
    <property type="entry name" value="AROM/DEHYDROQUINATE SYNTHASE"/>
    <property type="match status" value="1"/>
</dbReference>
<gene>
    <name evidence="3" type="ORF">S03H2_07041</name>
</gene>
<dbReference type="EMBL" id="BARU01003186">
    <property type="protein sequence ID" value="GAH21286.1"/>
    <property type="molecule type" value="Genomic_DNA"/>
</dbReference>
<feature type="domain" description="Enolpyruvate transferase" evidence="2">
    <location>
        <begin position="5"/>
        <end position="150"/>
    </location>
</feature>
<dbReference type="GO" id="GO:0009423">
    <property type="term" value="P:chorismate biosynthetic process"/>
    <property type="evidence" value="ECO:0007669"/>
    <property type="project" value="TreeGrafter"/>
</dbReference>
<organism evidence="3">
    <name type="scientific">marine sediment metagenome</name>
    <dbReference type="NCBI Taxonomy" id="412755"/>
    <lineage>
        <taxon>unclassified sequences</taxon>
        <taxon>metagenomes</taxon>
        <taxon>ecological metagenomes</taxon>
    </lineage>
</organism>
<dbReference type="GO" id="GO:0003866">
    <property type="term" value="F:3-phosphoshikimate 1-carboxyvinyltransferase activity"/>
    <property type="evidence" value="ECO:0007669"/>
    <property type="project" value="TreeGrafter"/>
</dbReference>
<accession>X1DK61</accession>
<dbReference type="SUPFAM" id="SSF55205">
    <property type="entry name" value="EPT/RTPC-like"/>
    <property type="match status" value="1"/>
</dbReference>
<proteinExistence type="predicted"/>
<dbReference type="Gene3D" id="3.65.10.10">
    <property type="entry name" value="Enolpyruvate transferase domain"/>
    <property type="match status" value="1"/>
</dbReference>
<keyword evidence="1" id="KW-0808">Transferase</keyword>
<dbReference type="InterPro" id="IPR001986">
    <property type="entry name" value="Enolpyruvate_Tfrase_dom"/>
</dbReference>
<evidence type="ECO:0000313" key="3">
    <source>
        <dbReference type="EMBL" id="GAH21286.1"/>
    </source>
</evidence>
<dbReference type="InterPro" id="IPR036968">
    <property type="entry name" value="Enolpyruvate_Tfrase_sf"/>
</dbReference>
<dbReference type="InterPro" id="IPR023193">
    <property type="entry name" value="EPSP_synthase_CS"/>
</dbReference>
<dbReference type="Pfam" id="PF00275">
    <property type="entry name" value="EPSP_synthase"/>
    <property type="match status" value="1"/>
</dbReference>